<proteinExistence type="predicted"/>
<name>A0A9P0PIS0_ACAOB</name>
<organism evidence="1 2">
    <name type="scientific">Acanthoscelides obtectus</name>
    <name type="common">Bean weevil</name>
    <name type="synonym">Bruchus obtectus</name>
    <dbReference type="NCBI Taxonomy" id="200917"/>
    <lineage>
        <taxon>Eukaryota</taxon>
        <taxon>Metazoa</taxon>
        <taxon>Ecdysozoa</taxon>
        <taxon>Arthropoda</taxon>
        <taxon>Hexapoda</taxon>
        <taxon>Insecta</taxon>
        <taxon>Pterygota</taxon>
        <taxon>Neoptera</taxon>
        <taxon>Endopterygota</taxon>
        <taxon>Coleoptera</taxon>
        <taxon>Polyphaga</taxon>
        <taxon>Cucujiformia</taxon>
        <taxon>Chrysomeloidea</taxon>
        <taxon>Chrysomelidae</taxon>
        <taxon>Bruchinae</taxon>
        <taxon>Bruchini</taxon>
        <taxon>Acanthoscelides</taxon>
    </lineage>
</organism>
<keyword evidence="2" id="KW-1185">Reference proteome</keyword>
<evidence type="ECO:0000313" key="2">
    <source>
        <dbReference type="Proteomes" id="UP001152888"/>
    </source>
</evidence>
<sequence length="84" mass="9745">MFQFLNRFVTLFEKLNYGRYNIISALVPFITIGLQGEKVASIDSQFHRPSFRKCSHNASSGNREIAENIHLYDITTRDPYHDPP</sequence>
<protein>
    <submittedName>
        <fullName evidence="1">Uncharacterized protein</fullName>
    </submittedName>
</protein>
<reference evidence="1" key="1">
    <citation type="submission" date="2022-03" db="EMBL/GenBank/DDBJ databases">
        <authorList>
            <person name="Sayadi A."/>
        </authorList>
    </citation>
    <scope>NUCLEOTIDE SEQUENCE</scope>
</reference>
<dbReference type="AlphaFoldDB" id="A0A9P0PIS0"/>
<dbReference type="Proteomes" id="UP001152888">
    <property type="component" value="Unassembled WGS sequence"/>
</dbReference>
<dbReference type="EMBL" id="CAKOFQ010006920">
    <property type="protein sequence ID" value="CAH1982360.1"/>
    <property type="molecule type" value="Genomic_DNA"/>
</dbReference>
<comment type="caution">
    <text evidence="1">The sequence shown here is derived from an EMBL/GenBank/DDBJ whole genome shotgun (WGS) entry which is preliminary data.</text>
</comment>
<accession>A0A9P0PIS0</accession>
<gene>
    <name evidence="1" type="ORF">ACAOBT_LOCUS14972</name>
</gene>
<evidence type="ECO:0000313" key="1">
    <source>
        <dbReference type="EMBL" id="CAH1982360.1"/>
    </source>
</evidence>